<accession>A0A1I7WLU9</accession>
<organism evidence="2 3">
    <name type="scientific">Heterorhabditis bacteriophora</name>
    <name type="common">Entomopathogenic nematode worm</name>
    <dbReference type="NCBI Taxonomy" id="37862"/>
    <lineage>
        <taxon>Eukaryota</taxon>
        <taxon>Metazoa</taxon>
        <taxon>Ecdysozoa</taxon>
        <taxon>Nematoda</taxon>
        <taxon>Chromadorea</taxon>
        <taxon>Rhabditida</taxon>
        <taxon>Rhabditina</taxon>
        <taxon>Rhabditomorpha</taxon>
        <taxon>Strongyloidea</taxon>
        <taxon>Heterorhabditidae</taxon>
        <taxon>Heterorhabditis</taxon>
    </lineage>
</organism>
<reference evidence="3" key="1">
    <citation type="submission" date="2016-11" db="UniProtKB">
        <authorList>
            <consortium name="WormBaseParasite"/>
        </authorList>
    </citation>
    <scope>IDENTIFICATION</scope>
</reference>
<protein>
    <submittedName>
        <fullName evidence="3">Uncharacterized protein</fullName>
    </submittedName>
</protein>
<dbReference type="Proteomes" id="UP000095283">
    <property type="component" value="Unplaced"/>
</dbReference>
<evidence type="ECO:0000313" key="2">
    <source>
        <dbReference type="Proteomes" id="UP000095283"/>
    </source>
</evidence>
<evidence type="ECO:0000256" key="1">
    <source>
        <dbReference type="SAM" id="Phobius"/>
    </source>
</evidence>
<evidence type="ECO:0000313" key="3">
    <source>
        <dbReference type="WBParaSite" id="Hba_06123"/>
    </source>
</evidence>
<proteinExistence type="predicted"/>
<feature type="transmembrane region" description="Helical" evidence="1">
    <location>
        <begin position="20"/>
        <end position="38"/>
    </location>
</feature>
<keyword evidence="1" id="KW-0472">Membrane</keyword>
<dbReference type="AlphaFoldDB" id="A0A1I7WLU9"/>
<keyword evidence="1" id="KW-1133">Transmembrane helix</keyword>
<dbReference type="WBParaSite" id="Hba_06123">
    <property type="protein sequence ID" value="Hba_06123"/>
    <property type="gene ID" value="Hba_06123"/>
</dbReference>
<keyword evidence="2" id="KW-1185">Reference proteome</keyword>
<sequence length="85" mass="10146">MVYKKEQLLVTVWDMFCNKFYVLINALLVFLLFCYPISDDSIEHGLAFTNIANHFLVSLKYITWLINRLCIQSISLFKSDKWYIE</sequence>
<name>A0A1I7WLU9_HETBA</name>
<keyword evidence="1" id="KW-0812">Transmembrane</keyword>